<evidence type="ECO:0000313" key="4">
    <source>
        <dbReference type="Proteomes" id="UP000486602"/>
    </source>
</evidence>
<evidence type="ECO:0000259" key="2">
    <source>
        <dbReference type="Pfam" id="PF19572"/>
    </source>
</evidence>
<proteinExistence type="predicted"/>
<organism evidence="3 4">
    <name type="scientific">Cryomorpha ignava</name>
    <dbReference type="NCBI Taxonomy" id="101383"/>
    <lineage>
        <taxon>Bacteria</taxon>
        <taxon>Pseudomonadati</taxon>
        <taxon>Bacteroidota</taxon>
        <taxon>Flavobacteriia</taxon>
        <taxon>Flavobacteriales</taxon>
        <taxon>Cryomorphaceae</taxon>
        <taxon>Cryomorpha</taxon>
    </lineage>
</organism>
<keyword evidence="1" id="KW-0732">Signal</keyword>
<dbReference type="AlphaFoldDB" id="A0A7K3WMD5"/>
<dbReference type="Gene3D" id="2.40.160.60">
    <property type="entry name" value="Outer membrane protein transport protein (OMPP1/FadL/TodX)"/>
    <property type="match status" value="1"/>
</dbReference>
<reference evidence="3 4" key="1">
    <citation type="submission" date="2020-02" db="EMBL/GenBank/DDBJ databases">
        <title>Out from the shadows clarifying the taxonomy of the family Cryomorphaceae and related taxa by utilizing the GTDB taxonomic framework.</title>
        <authorList>
            <person name="Bowman J.P."/>
        </authorList>
    </citation>
    <scope>NUCLEOTIDE SEQUENCE [LARGE SCALE GENOMIC DNA]</scope>
    <source>
        <strain evidence="3 4">QSSC 1-22</strain>
    </source>
</reference>
<evidence type="ECO:0000256" key="1">
    <source>
        <dbReference type="SAM" id="SignalP"/>
    </source>
</evidence>
<gene>
    <name evidence="3" type="primary">porV</name>
    <name evidence="3" type="ORF">G3O08_04745</name>
</gene>
<dbReference type="InterPro" id="IPR045741">
    <property type="entry name" value="PorV"/>
</dbReference>
<dbReference type="EMBL" id="JAAGVY010000005">
    <property type="protein sequence ID" value="NEN22807.1"/>
    <property type="molecule type" value="Genomic_DNA"/>
</dbReference>
<dbReference type="InterPro" id="IPR047799">
    <property type="entry name" value="T9SS_OM_PorV"/>
</dbReference>
<comment type="caution">
    <text evidence="3">The sequence shown here is derived from an EMBL/GenBank/DDBJ whole genome shotgun (WGS) entry which is preliminary data.</text>
</comment>
<feature type="domain" description="Type IX secretion system protein PorV" evidence="2">
    <location>
        <begin position="29"/>
        <end position="270"/>
    </location>
</feature>
<feature type="signal peptide" evidence="1">
    <location>
        <begin position="1"/>
        <end position="20"/>
    </location>
</feature>
<name>A0A7K3WMD5_9FLAO</name>
<dbReference type="Pfam" id="PF19572">
    <property type="entry name" value="PorV"/>
    <property type="match status" value="1"/>
</dbReference>
<dbReference type="NCBIfam" id="NF033710">
    <property type="entry name" value="T9SS_OM_PorV"/>
    <property type="match status" value="1"/>
</dbReference>
<protein>
    <submittedName>
        <fullName evidence="3">Type IX secretion system outer membrane channel protein PorV</fullName>
    </submittedName>
</protein>
<dbReference type="NCBIfam" id="NF033709">
    <property type="entry name" value="PorV_fam"/>
    <property type="match status" value="1"/>
</dbReference>
<dbReference type="Proteomes" id="UP000486602">
    <property type="component" value="Unassembled WGS sequence"/>
</dbReference>
<evidence type="ECO:0000313" key="3">
    <source>
        <dbReference type="EMBL" id="NEN22807.1"/>
    </source>
</evidence>
<accession>A0A7K3WMD5</accession>
<feature type="chain" id="PRO_5029592433" evidence="1">
    <location>
        <begin position="21"/>
        <end position="418"/>
    </location>
</feature>
<dbReference type="RefSeq" id="WP_163283528.1">
    <property type="nucleotide sequence ID" value="NZ_JAAGVY010000005.1"/>
</dbReference>
<keyword evidence="4" id="KW-1185">Reference proteome</keyword>
<sequence length="418" mass="45804">MKKIFLILTAAFGLQMMATAQSVSGRNDEDELNAITTAVPFLLISPDSRSGAMGDAGVAVSSDANAQHWNPSKLAFSDDQMQISLSYSPWLRKLVDDMNLAYLSWFMKLNKTSAVGASLRYFTLGDITFTDNNGQVIRPFRPAEFALDVSYSLQLSNRFSGGITARWINSNLTGGVGVSGADSKAANAFAVDIAGYYKNDDISFGDKDGELAFGMVISNIGNKISYTNTSQRDFLPANLRLGTALTIDLDQYNSISFVYDANKLLVPTPPIYDQTNPTQIIAGRDPDVGVAAGMFGSFNDAPGTPVYDEQGNSEVIDGQLTVKKGSVLREELREINHSVGMEYWYADQFAVRGGYFYEHPTKGNRQYFTIGAGFRYNVFGLDLSYLIATRQQNPLANTLRFTLSMRFDKGNSKVQAAN</sequence>